<dbReference type="AlphaFoldDB" id="A0A7C5AKE5"/>
<dbReference type="InterPro" id="IPR003462">
    <property type="entry name" value="ODC_Mu_crystall"/>
</dbReference>
<evidence type="ECO:0000256" key="1">
    <source>
        <dbReference type="HAMAP-Rule" id="MF_00935"/>
    </source>
</evidence>
<proteinExistence type="inferred from homology"/>
<comment type="catalytic activity">
    <reaction evidence="1">
        <text>L-alanine + NAD(+) + H2O = pyruvate + NH4(+) + NADH + H(+)</text>
        <dbReference type="Rhea" id="RHEA:18405"/>
        <dbReference type="ChEBI" id="CHEBI:15361"/>
        <dbReference type="ChEBI" id="CHEBI:15377"/>
        <dbReference type="ChEBI" id="CHEBI:15378"/>
        <dbReference type="ChEBI" id="CHEBI:28938"/>
        <dbReference type="ChEBI" id="CHEBI:57540"/>
        <dbReference type="ChEBI" id="CHEBI:57945"/>
        <dbReference type="ChEBI" id="CHEBI:57972"/>
        <dbReference type="EC" id="1.4.1.1"/>
    </reaction>
</comment>
<dbReference type="EMBL" id="DTKJ01000015">
    <property type="protein sequence ID" value="HGZ10946.1"/>
    <property type="molecule type" value="Genomic_DNA"/>
</dbReference>
<dbReference type="Gene3D" id="3.30.1780.10">
    <property type="entry name" value="ornithine cyclodeaminase, domain 1"/>
    <property type="match status" value="1"/>
</dbReference>
<dbReference type="HAMAP" id="MF_00935">
    <property type="entry name" value="AlaDH_arch"/>
    <property type="match status" value="1"/>
</dbReference>
<feature type="binding site" evidence="1">
    <location>
        <begin position="223"/>
        <end position="225"/>
    </location>
    <ligand>
        <name>NAD(+)</name>
        <dbReference type="ChEBI" id="CHEBI:57540"/>
    </ligand>
</feature>
<evidence type="ECO:0000313" key="2">
    <source>
        <dbReference type="EMBL" id="HGZ10946.1"/>
    </source>
</evidence>
<comment type="function">
    <text evidence="1">Catalyzes the NAD(+)-dependent oxidative deamination of L-alanine to pyruvate, and the reverse reaction, the reductive amination of pyruvate.</text>
</comment>
<comment type="caution">
    <text evidence="1">Lacks conserved residue(s) required for the propagation of feature annotation.</text>
</comment>
<dbReference type="InterPro" id="IPR028609">
    <property type="entry name" value="AlaDH_arch-typ"/>
</dbReference>
<sequence>MSLVLTGAEILQLLDMDLALAAAREAFRAYGEGRVNMPPKSYLTLSRGDFRAMYGEIFLPEGHVCGLKWVNVHPGNPARGLPTVMAKILLNDPETGVEWADMDGTYITNYRTGAAGGLAAEVLSRPDASRLGIIGAGEQARTQIAAIVAVRPIREIIICDCALHRARFLLEETARKYPVEVRLAVDPQETALAADILVTATPSTEPLVRRDWVRPGTHINAIGADAAGKQELDPAILRDARVVVDDWVQASHSGEINVPLAKGEITPDTVYGSLGEVVAGKKPGRQSEAEITVFDSTGLIIQDLALGFAIYRRARDKGLGEIKEFLKLPEKN</sequence>
<dbReference type="Gene3D" id="3.40.50.720">
    <property type="entry name" value="NAD(P)-binding Rossmann-like Domain"/>
    <property type="match status" value="1"/>
</dbReference>
<dbReference type="PANTHER" id="PTHR13812:SF19">
    <property type="entry name" value="KETIMINE REDUCTASE MU-CRYSTALLIN"/>
    <property type="match status" value="1"/>
</dbReference>
<comment type="similarity">
    <text evidence="1">Belongs to the ornithine cyclodeaminase/mu-crystallin family. Archaeal alanine dehydrogenase subfamily.</text>
</comment>
<reference evidence="2" key="1">
    <citation type="journal article" date="2020" name="mSystems">
        <title>Genome- and Community-Level Interaction Insights into Carbon Utilization and Element Cycling Functions of Hydrothermarchaeota in Hydrothermal Sediment.</title>
        <authorList>
            <person name="Zhou Z."/>
            <person name="Liu Y."/>
            <person name="Xu W."/>
            <person name="Pan J."/>
            <person name="Luo Z.H."/>
            <person name="Li M."/>
        </authorList>
    </citation>
    <scope>NUCLEOTIDE SEQUENCE [LARGE SCALE GENOMIC DNA]</scope>
    <source>
        <strain evidence="2">SpSt-853</strain>
    </source>
</reference>
<feature type="binding site" evidence="1">
    <location>
        <position position="229"/>
    </location>
    <ligand>
        <name>NAD(+)</name>
        <dbReference type="ChEBI" id="CHEBI:57540"/>
    </ligand>
</feature>
<accession>A0A7C5AKE5</accession>
<dbReference type="FunFam" id="3.40.50.720:FF:000311">
    <property type="entry name" value="Ornithine cyclodeaminase"/>
    <property type="match status" value="1"/>
</dbReference>
<comment type="caution">
    <text evidence="2">The sequence shown here is derived from an EMBL/GenBank/DDBJ whole genome shotgun (WGS) entry which is preliminary data.</text>
</comment>
<protein>
    <recommendedName>
        <fullName evidence="1">Putative alanine dehydrogenase</fullName>
        <shortName evidence="1">AlaDH</shortName>
        <ecNumber evidence="1">1.4.1.1</ecNumber>
    </recommendedName>
</protein>
<dbReference type="PANTHER" id="PTHR13812">
    <property type="entry name" value="KETIMINE REDUCTASE MU-CRYSTALLIN"/>
    <property type="match status" value="1"/>
</dbReference>
<dbReference type="GO" id="GO:0005737">
    <property type="term" value="C:cytoplasm"/>
    <property type="evidence" value="ECO:0007669"/>
    <property type="project" value="TreeGrafter"/>
</dbReference>
<dbReference type="InterPro" id="IPR023401">
    <property type="entry name" value="ODC_N"/>
</dbReference>
<dbReference type="GO" id="GO:0051287">
    <property type="term" value="F:NAD binding"/>
    <property type="evidence" value="ECO:0007669"/>
    <property type="project" value="UniProtKB-UniRule"/>
</dbReference>
<keyword evidence="1" id="KW-0547">Nucleotide-binding</keyword>
<organism evidence="2">
    <name type="scientific">Desulfobacca acetoxidans</name>
    <dbReference type="NCBI Taxonomy" id="60893"/>
    <lineage>
        <taxon>Bacteria</taxon>
        <taxon>Pseudomonadati</taxon>
        <taxon>Thermodesulfobacteriota</taxon>
        <taxon>Desulfobaccia</taxon>
        <taxon>Desulfobaccales</taxon>
        <taxon>Desulfobaccaceae</taxon>
        <taxon>Desulfobacca</taxon>
    </lineage>
</organism>
<name>A0A7C5AKE5_9BACT</name>
<dbReference type="EC" id="1.4.1.1" evidence="1"/>
<keyword evidence="1" id="KW-0560">Oxidoreductase</keyword>
<dbReference type="SUPFAM" id="SSF51735">
    <property type="entry name" value="NAD(P)-binding Rossmann-fold domains"/>
    <property type="match status" value="1"/>
</dbReference>
<dbReference type="InterPro" id="IPR036291">
    <property type="entry name" value="NAD(P)-bd_dom_sf"/>
</dbReference>
<feature type="binding site" evidence="1">
    <location>
        <begin position="138"/>
        <end position="139"/>
    </location>
    <ligand>
        <name>NAD(+)</name>
        <dbReference type="ChEBI" id="CHEBI:57540"/>
    </ligand>
</feature>
<feature type="binding site" evidence="1">
    <location>
        <position position="296"/>
    </location>
    <ligand>
        <name>NAD(+)</name>
        <dbReference type="ChEBI" id="CHEBI:57540"/>
    </ligand>
</feature>
<dbReference type="GO" id="GO:0006522">
    <property type="term" value="P:alanine metabolic process"/>
    <property type="evidence" value="ECO:0007669"/>
    <property type="project" value="UniProtKB-UniRule"/>
</dbReference>
<dbReference type="GO" id="GO:0000286">
    <property type="term" value="F:alanine dehydrogenase activity"/>
    <property type="evidence" value="ECO:0007669"/>
    <property type="project" value="UniProtKB-UniRule"/>
</dbReference>
<gene>
    <name evidence="2" type="ORF">ENW48_01850</name>
</gene>
<dbReference type="PIRSF" id="PIRSF001439">
    <property type="entry name" value="CryM"/>
    <property type="match status" value="1"/>
</dbReference>
<feature type="active site" description="Proton donor/acceptor" evidence="1">
    <location>
        <position position="68"/>
    </location>
</feature>
<feature type="binding site" evidence="1">
    <location>
        <position position="111"/>
    </location>
    <ligand>
        <name>NAD(+)</name>
        <dbReference type="ChEBI" id="CHEBI:57540"/>
    </ligand>
</feature>
<keyword evidence="1" id="KW-0520">NAD</keyword>
<dbReference type="Pfam" id="PF02423">
    <property type="entry name" value="OCD_Mu_crystall"/>
    <property type="match status" value="1"/>
</dbReference>